<feature type="transmembrane region" description="Helical" evidence="1">
    <location>
        <begin position="98"/>
        <end position="115"/>
    </location>
</feature>
<sequence length="247" mass="28161">MYCRYCGNKIDEDSIYCQFCGKPLIKPQEKFENKYNRYTKITKTANSQKKSYSDSKLSHSSRKLTCDRIPLFQITLWCILGVSISMLIYLIFQNQYDNISAPILIICGILCFEIGTRIHNGYYKNVPFSRLKKLTGTETAGGTINGVGIMYFDTLIHISMPIEKLAISSGSIDLDLYRATIKYQFLTILAIPIVPIDCHLVYVPLGDLSPNCKIFALCKWNFKEIISIYFTYWGGILAIIGIALFFL</sequence>
<proteinExistence type="predicted"/>
<dbReference type="InterPro" id="IPR026870">
    <property type="entry name" value="Zinc_ribbon_dom"/>
</dbReference>
<keyword evidence="1" id="KW-0812">Transmembrane</keyword>
<reference evidence="4" key="2">
    <citation type="submission" date="2023-07" db="EMBL/GenBank/DDBJ databases">
        <title>Identification and characterization of horizontal gene transfer across gut microbiota members of farm animals based on homology search.</title>
        <authorList>
            <person name="Schwarzerova J."/>
            <person name="Nykrynova M."/>
            <person name="Jureckova K."/>
            <person name="Cejkova D."/>
            <person name="Rychlik I."/>
        </authorList>
    </citation>
    <scope>NUCLEOTIDE SEQUENCE [LARGE SCALE GENOMIC DNA]</scope>
    <source>
        <strain evidence="4">ET4</strain>
    </source>
</reference>
<organism evidence="3 4">
    <name type="scientific">Bacteroides eggerthii</name>
    <dbReference type="NCBI Taxonomy" id="28111"/>
    <lineage>
        <taxon>Bacteria</taxon>
        <taxon>Pseudomonadati</taxon>
        <taxon>Bacteroidota</taxon>
        <taxon>Bacteroidia</taxon>
        <taxon>Bacteroidales</taxon>
        <taxon>Bacteroidaceae</taxon>
        <taxon>Bacteroides</taxon>
    </lineage>
</organism>
<feature type="transmembrane region" description="Helical" evidence="1">
    <location>
        <begin position="185"/>
        <end position="205"/>
    </location>
</feature>
<protein>
    <recommendedName>
        <fullName evidence="2">Zinc-ribbon domain-containing protein</fullName>
    </recommendedName>
</protein>
<feature type="domain" description="Zinc-ribbon" evidence="2">
    <location>
        <begin position="2"/>
        <end position="24"/>
    </location>
</feature>
<dbReference type="EMBL" id="JAUDCF010000012">
    <property type="protein sequence ID" value="MDM8145650.1"/>
    <property type="molecule type" value="Genomic_DNA"/>
</dbReference>
<reference evidence="3 4" key="1">
    <citation type="submission" date="2023-06" db="EMBL/GenBank/DDBJ databases">
        <authorList>
            <person name="Zeman M."/>
            <person name="Kubasova T."/>
            <person name="Jahodarova E."/>
            <person name="Nykrynova M."/>
            <person name="Rychlik I."/>
        </authorList>
    </citation>
    <scope>NUCLEOTIDE SEQUENCE [LARGE SCALE GENOMIC DNA]</scope>
    <source>
        <strain evidence="3 4">ET4</strain>
    </source>
</reference>
<keyword evidence="1" id="KW-1133">Transmembrane helix</keyword>
<dbReference type="Pfam" id="PF13240">
    <property type="entry name" value="Zn_Ribbon_1"/>
    <property type="match status" value="1"/>
</dbReference>
<keyword evidence="4" id="KW-1185">Reference proteome</keyword>
<evidence type="ECO:0000256" key="1">
    <source>
        <dbReference type="SAM" id="Phobius"/>
    </source>
</evidence>
<keyword evidence="1" id="KW-0472">Membrane</keyword>
<comment type="caution">
    <text evidence="3">The sequence shown here is derived from an EMBL/GenBank/DDBJ whole genome shotgun (WGS) entry which is preliminary data.</text>
</comment>
<feature type="transmembrane region" description="Helical" evidence="1">
    <location>
        <begin position="71"/>
        <end position="92"/>
    </location>
</feature>
<gene>
    <name evidence="3" type="ORF">QUW02_06885</name>
</gene>
<evidence type="ECO:0000259" key="2">
    <source>
        <dbReference type="Pfam" id="PF13240"/>
    </source>
</evidence>
<name>A0ABT7U554_9BACE</name>
<feature type="transmembrane region" description="Helical" evidence="1">
    <location>
        <begin position="225"/>
        <end position="246"/>
    </location>
</feature>
<dbReference type="Proteomes" id="UP001228403">
    <property type="component" value="Unassembled WGS sequence"/>
</dbReference>
<accession>A0ABT7U554</accession>
<evidence type="ECO:0000313" key="3">
    <source>
        <dbReference type="EMBL" id="MDM8145650.1"/>
    </source>
</evidence>
<evidence type="ECO:0000313" key="4">
    <source>
        <dbReference type="Proteomes" id="UP001228403"/>
    </source>
</evidence>